<dbReference type="InterPro" id="IPR037386">
    <property type="entry name" value="CCDC40"/>
</dbReference>
<sequence length="1113" mass="129361">MEEDKEDDEKSNASEENTSNEEAKQSTRLEPNIVSDGDKNYEFILDNNSKTSSLESDIQLKPDILKENETDSLGASNNEKFMSEKYDINEELSPIESSEFQIEFSPYNEEILSDHTNIIDQESEYVGSNISTDKQIISKDSIEENKSLTDIESKTTLFHSTVNIKEGEFSNKIFESAQSQTDEKNITVKEEPSQEDYSYTIKSILEESHPSLSDLDLEITQACCEDITTTQQPEMDGEIDHQHPDFTITPPENMNPDNHLMKRFQIALNAHLQRQKSRIAAEILEMEGDFRLKKKQREEVATFLYNTQQALSKQHKILEKDKCTIMNHLNNRQDLEHLFLAEKAKHIESFDLLESYKKKMTTLQLEKESLAATTNQLSELEEKLNSEITISQMVSDKNKADKKHMSLEKLKQDMLLVRLTSEVLRLSSMFNELEKNIKDKQSYLQTIIQAVSDGSFDLETLESENKRLTQVWKVVIFRIQQRDKAYVDLKAELLKAQNQYKSIICQIDSFKRSTFAEIKSNEHLTHALNRMEFDIETLERQFTVEADKQRKFNEMLAQAVGTMELTQQELNSALLDFAIKEKEDKLLQRDIDSMMLKKYKVEDQILNLLQSQMVNSKIESYANRHIRQLHIDCREQEILKKIAENSLAKNLFKIEHESKAIKERQSLLDKEQALERDRDKEIESMEVEFTHLVRAISSKQSRIDAINTKVAEIMLKNGDIVFNPEELLIKQVEKKIIETNNLIEDLKLFWIREQSYIVSLQQQRTNQLLQLNISGKQVLIMEQKYLKLDQEIEKYRKDENNLKRKITSLDQKLTFLNEQFSQHKGFKEELGNGNYAMQNQLICDIKDAEITTQLLQTEKCQMEIDKEELRKQLIETQREMLAWEKKVKLAAETKQSLEKAKCEGGEIAVMKSEIHRMEVRCAQLHKVQEKLAQDMEMCVSRRDGIVDLAYAREKRSINGAHYTRQQFNRKIDEIRNKIRQVISETKSVEKSFISAEGQLSELNARVVIGNEQLNGLQEAVTNMETELDEGHLHRQKNLELLVRRQRKARLYGEVKGGRYSMIFKNESTLELESQKQRTINADLVLIVESLSTDFPSLDNPLTQVLNTLRSPSA</sequence>
<accession>A0A1B6C4I5</accession>
<dbReference type="GO" id="GO:0035082">
    <property type="term" value="P:axoneme assembly"/>
    <property type="evidence" value="ECO:0007669"/>
    <property type="project" value="InterPro"/>
</dbReference>
<gene>
    <name evidence="3" type="ORF">g.19733</name>
</gene>
<dbReference type="Pfam" id="PF08647">
    <property type="entry name" value="BRE1"/>
    <property type="match status" value="1"/>
</dbReference>
<name>A0A1B6C4I5_9HEMI</name>
<protein>
    <recommendedName>
        <fullName evidence="4">Coiled-coil domain-containing protein 40</fullName>
    </recommendedName>
</protein>
<dbReference type="EMBL" id="GEDC01028880">
    <property type="protein sequence ID" value="JAS08418.1"/>
    <property type="molecule type" value="Transcribed_RNA"/>
</dbReference>
<dbReference type="GO" id="GO:0005737">
    <property type="term" value="C:cytoplasm"/>
    <property type="evidence" value="ECO:0007669"/>
    <property type="project" value="TreeGrafter"/>
</dbReference>
<evidence type="ECO:0008006" key="4">
    <source>
        <dbReference type="Google" id="ProtNLM"/>
    </source>
</evidence>
<evidence type="ECO:0000256" key="2">
    <source>
        <dbReference type="SAM" id="MobiDB-lite"/>
    </source>
</evidence>
<dbReference type="PANTHER" id="PTHR16275">
    <property type="entry name" value="COILED-COIL DOMAIN-CONTAINING PROTEIN 40"/>
    <property type="match status" value="1"/>
</dbReference>
<keyword evidence="1" id="KW-0175">Coiled coil</keyword>
<feature type="region of interest" description="Disordered" evidence="2">
    <location>
        <begin position="1"/>
        <end position="37"/>
    </location>
</feature>
<feature type="coiled-coil region" evidence="1">
    <location>
        <begin position="778"/>
        <end position="819"/>
    </location>
</feature>
<reference evidence="3" key="1">
    <citation type="submission" date="2015-12" db="EMBL/GenBank/DDBJ databases">
        <title>De novo transcriptome assembly of four potential Pierce s Disease insect vectors from Arizona vineyards.</title>
        <authorList>
            <person name="Tassone E.E."/>
        </authorList>
    </citation>
    <scope>NUCLEOTIDE SEQUENCE</scope>
</reference>
<feature type="coiled-coil region" evidence="1">
    <location>
        <begin position="479"/>
        <end position="541"/>
    </location>
</feature>
<evidence type="ECO:0000313" key="3">
    <source>
        <dbReference type="EMBL" id="JAS08418.1"/>
    </source>
</evidence>
<dbReference type="AlphaFoldDB" id="A0A1B6C4I5"/>
<dbReference type="PANTHER" id="PTHR16275:SF8">
    <property type="entry name" value="COILED-COIL DOMAIN-CONTAINING PROTEIN 40"/>
    <property type="match status" value="1"/>
</dbReference>
<organism evidence="3">
    <name type="scientific">Clastoptera arizonana</name>
    <name type="common">Arizona spittle bug</name>
    <dbReference type="NCBI Taxonomy" id="38151"/>
    <lineage>
        <taxon>Eukaryota</taxon>
        <taxon>Metazoa</taxon>
        <taxon>Ecdysozoa</taxon>
        <taxon>Arthropoda</taxon>
        <taxon>Hexapoda</taxon>
        <taxon>Insecta</taxon>
        <taxon>Pterygota</taxon>
        <taxon>Neoptera</taxon>
        <taxon>Paraneoptera</taxon>
        <taxon>Hemiptera</taxon>
        <taxon>Auchenorrhyncha</taxon>
        <taxon>Cercopoidea</taxon>
        <taxon>Clastopteridae</taxon>
        <taxon>Clastoptera</taxon>
    </lineage>
</organism>
<feature type="coiled-coil region" evidence="1">
    <location>
        <begin position="353"/>
        <end position="390"/>
    </location>
</feature>
<evidence type="ECO:0000256" key="1">
    <source>
        <dbReference type="SAM" id="Coils"/>
    </source>
</evidence>
<proteinExistence type="predicted"/>